<dbReference type="GO" id="GO:0005509">
    <property type="term" value="F:calcium ion binding"/>
    <property type="evidence" value="ECO:0007669"/>
    <property type="project" value="TreeGrafter"/>
</dbReference>
<accession>A0AAD5RFU9</accession>
<dbReference type="InterPro" id="IPR011042">
    <property type="entry name" value="6-blade_b-propeller_TolB-like"/>
</dbReference>
<dbReference type="PRINTS" id="PR01790">
    <property type="entry name" value="SMP30FAMILY"/>
</dbReference>
<dbReference type="InterPro" id="IPR013658">
    <property type="entry name" value="SGL"/>
</dbReference>
<feature type="binding site" evidence="3">
    <location>
        <position position="226"/>
    </location>
    <ligand>
        <name>a divalent metal cation</name>
        <dbReference type="ChEBI" id="CHEBI:60240"/>
    </ligand>
</feature>
<dbReference type="Pfam" id="PF08450">
    <property type="entry name" value="SGL"/>
    <property type="match status" value="2"/>
</dbReference>
<evidence type="ECO:0000259" key="4">
    <source>
        <dbReference type="Pfam" id="PF08450"/>
    </source>
</evidence>
<keyword evidence="6" id="KW-1185">Reference proteome</keyword>
<feature type="domain" description="SMP-30/Gluconolactonase/LRE-like region" evidence="4">
    <location>
        <begin position="186"/>
        <end position="332"/>
    </location>
</feature>
<name>A0AAD5RFU9_9PEZI</name>
<dbReference type="GO" id="GO:0004341">
    <property type="term" value="F:gluconolactonase activity"/>
    <property type="evidence" value="ECO:0007669"/>
    <property type="project" value="TreeGrafter"/>
</dbReference>
<feature type="domain" description="SMP-30/Gluconolactonase/LRE-like region" evidence="4">
    <location>
        <begin position="18"/>
        <end position="148"/>
    </location>
</feature>
<evidence type="ECO:0000256" key="1">
    <source>
        <dbReference type="ARBA" id="ARBA00008853"/>
    </source>
</evidence>
<dbReference type="EMBL" id="JAKWBI020000782">
    <property type="protein sequence ID" value="KAJ2892537.1"/>
    <property type="molecule type" value="Genomic_DNA"/>
</dbReference>
<evidence type="ECO:0000256" key="2">
    <source>
        <dbReference type="PIRSR" id="PIRSR605511-1"/>
    </source>
</evidence>
<feature type="binding site" evidence="3">
    <location>
        <position position="277"/>
    </location>
    <ligand>
        <name>a divalent metal cation</name>
        <dbReference type="ChEBI" id="CHEBI:60240"/>
    </ligand>
</feature>
<feature type="binding site" evidence="3">
    <location>
        <position position="20"/>
    </location>
    <ligand>
        <name>a divalent metal cation</name>
        <dbReference type="ChEBI" id="CHEBI:60240"/>
    </ligand>
</feature>
<dbReference type="PANTHER" id="PTHR10907:SF47">
    <property type="entry name" value="REGUCALCIN"/>
    <property type="match status" value="1"/>
</dbReference>
<keyword evidence="3" id="KW-0479">Metal-binding</keyword>
<gene>
    <name evidence="5" type="ORF">MKZ38_009659</name>
</gene>
<feature type="binding site" evidence="3">
    <location>
        <position position="118"/>
    </location>
    <ligand>
        <name>substrate</name>
    </ligand>
</feature>
<evidence type="ECO:0000313" key="6">
    <source>
        <dbReference type="Proteomes" id="UP001201980"/>
    </source>
</evidence>
<protein>
    <recommendedName>
        <fullName evidence="4">SMP-30/Gluconolactonase/LRE-like region domain-containing protein</fullName>
    </recommendedName>
</protein>
<dbReference type="PANTHER" id="PTHR10907">
    <property type="entry name" value="REGUCALCIN"/>
    <property type="match status" value="1"/>
</dbReference>
<organism evidence="5 6">
    <name type="scientific">Zalerion maritima</name>
    <dbReference type="NCBI Taxonomy" id="339359"/>
    <lineage>
        <taxon>Eukaryota</taxon>
        <taxon>Fungi</taxon>
        <taxon>Dikarya</taxon>
        <taxon>Ascomycota</taxon>
        <taxon>Pezizomycotina</taxon>
        <taxon>Sordariomycetes</taxon>
        <taxon>Lulworthiomycetidae</taxon>
        <taxon>Lulworthiales</taxon>
        <taxon>Lulworthiaceae</taxon>
        <taxon>Zalerion</taxon>
    </lineage>
</organism>
<evidence type="ECO:0000256" key="3">
    <source>
        <dbReference type="PIRSR" id="PIRSR605511-2"/>
    </source>
</evidence>
<dbReference type="Proteomes" id="UP001201980">
    <property type="component" value="Unassembled WGS sequence"/>
</dbReference>
<keyword evidence="3" id="KW-0862">Zinc</keyword>
<feature type="binding site" evidence="3">
    <location>
        <position position="140"/>
    </location>
    <ligand>
        <name>substrate</name>
    </ligand>
</feature>
<dbReference type="Gene3D" id="2.120.10.30">
    <property type="entry name" value="TolB, C-terminal domain"/>
    <property type="match status" value="2"/>
</dbReference>
<proteinExistence type="inferred from homology"/>
<comment type="cofactor">
    <cofactor evidence="3">
        <name>Zn(2+)</name>
        <dbReference type="ChEBI" id="CHEBI:29105"/>
    </cofactor>
    <text evidence="3">Binds 1 divalent metal cation per subunit.</text>
</comment>
<sequence>MTPTTWSASPFLSLGCLLGEGPYYESATQTLRFVDIKKKQVHTVPVTIPIASASDVKTLSFDIPVTVTADITGVDPCDRILVGAKYGVAVLDRNTGGLDWVARWAESGDKDNERLRSNDGGVDPNGRFWVGTMTDFGLGDFQPEGRFQNISRHNDSGASYLHVLAAVLAASTLSWSAIMQFERRRTGSDKKYSPQNPRLEGSVFTIPTDPKYSPRRVFRSGFTIPNTVGWSPDGMTMYITHSSARTIFAYSYDPAVGSVSPESERIFYSHPGAGEPDGFRVDTEGNLWHAVYGEGKVLRITPEGKVTGEVRLPTANITCVEFVGTELFITSAADEGAQMGPVSKEMGGAIFRVDVGARGLDRFKFKLDV</sequence>
<dbReference type="AlphaFoldDB" id="A0AAD5RFU9"/>
<dbReference type="SUPFAM" id="SSF63829">
    <property type="entry name" value="Calcium-dependent phosphotriesterase"/>
    <property type="match status" value="1"/>
</dbReference>
<comment type="caution">
    <text evidence="5">The sequence shown here is derived from an EMBL/GenBank/DDBJ whole genome shotgun (WGS) entry which is preliminary data.</text>
</comment>
<comment type="similarity">
    <text evidence="1">Belongs to the SMP-30/CGR1 family.</text>
</comment>
<evidence type="ECO:0000313" key="5">
    <source>
        <dbReference type="EMBL" id="KAJ2892537.1"/>
    </source>
</evidence>
<feature type="active site" description="Proton donor/acceptor" evidence="2">
    <location>
        <position position="277"/>
    </location>
</feature>
<feature type="binding site" evidence="3">
    <location>
        <position position="116"/>
    </location>
    <ligand>
        <name>substrate</name>
    </ligand>
</feature>
<reference evidence="5" key="1">
    <citation type="submission" date="2022-07" db="EMBL/GenBank/DDBJ databases">
        <title>Draft genome sequence of Zalerion maritima ATCC 34329, a (micro)plastics degrading marine fungus.</title>
        <authorList>
            <person name="Paco A."/>
            <person name="Goncalves M.F.M."/>
            <person name="Rocha-Santos T.A.P."/>
            <person name="Alves A."/>
        </authorList>
    </citation>
    <scope>NUCLEOTIDE SEQUENCE</scope>
    <source>
        <strain evidence="5">ATCC 34329</strain>
    </source>
</reference>
<dbReference type="InterPro" id="IPR005511">
    <property type="entry name" value="SMP-30"/>
</dbReference>